<dbReference type="EMBL" id="CM042012">
    <property type="protein sequence ID" value="KAI3751832.1"/>
    <property type="molecule type" value="Genomic_DNA"/>
</dbReference>
<dbReference type="Proteomes" id="UP001055811">
    <property type="component" value="Linkage Group LG04"/>
</dbReference>
<organism evidence="1 2">
    <name type="scientific">Cichorium intybus</name>
    <name type="common">Chicory</name>
    <dbReference type="NCBI Taxonomy" id="13427"/>
    <lineage>
        <taxon>Eukaryota</taxon>
        <taxon>Viridiplantae</taxon>
        <taxon>Streptophyta</taxon>
        <taxon>Embryophyta</taxon>
        <taxon>Tracheophyta</taxon>
        <taxon>Spermatophyta</taxon>
        <taxon>Magnoliopsida</taxon>
        <taxon>eudicotyledons</taxon>
        <taxon>Gunneridae</taxon>
        <taxon>Pentapetalae</taxon>
        <taxon>asterids</taxon>
        <taxon>campanulids</taxon>
        <taxon>Asterales</taxon>
        <taxon>Asteraceae</taxon>
        <taxon>Cichorioideae</taxon>
        <taxon>Cichorieae</taxon>
        <taxon>Cichoriinae</taxon>
        <taxon>Cichorium</taxon>
    </lineage>
</organism>
<reference evidence="1 2" key="2">
    <citation type="journal article" date="2022" name="Mol. Ecol. Resour.">
        <title>The genomes of chicory, endive, great burdock and yacon provide insights into Asteraceae paleo-polyploidization history and plant inulin production.</title>
        <authorList>
            <person name="Fan W."/>
            <person name="Wang S."/>
            <person name="Wang H."/>
            <person name="Wang A."/>
            <person name="Jiang F."/>
            <person name="Liu H."/>
            <person name="Zhao H."/>
            <person name="Xu D."/>
            <person name="Zhang Y."/>
        </authorList>
    </citation>
    <scope>NUCLEOTIDE SEQUENCE [LARGE SCALE GENOMIC DNA]</scope>
    <source>
        <strain evidence="2">cv. Punajuju</strain>
        <tissue evidence="1">Leaves</tissue>
    </source>
</reference>
<sequence>MKQDKMPPTKIGGWEENRNRNRNRNMTNNDDISRDRFRTFDDEWEKQHTTRPSHDSRHHLPYRDRDRGGTHIDRDRDQSWSQSQSQSQSRSRSRGREWESRSPFYDDRHKSNEYGDNRNSRNHYDDDGGGPGGRRQSNRINKIACKFFAAGKCYRDDCKFSHDIPDSQDYDRRSHDDVRAHKNGPWHDRQPHDDLNASEKNKSSWNGPTWDDVESGGFDENKKTWDSHNSDDKKKSSWGDVANPNLDNKNKSWNVSEIDNENQQRNDSHLNNGDIYEKGQVENGKSPKQEKVKLEEGNIGNDEKCRDTSPNRRERESRSPVYGDRHKLNENVRNNSRGDKLKESWSERPDYSRNSHNKNSRNIYDDDDDDDRNGSRQSNRIGKKQCKFFSVGKCYRDDCKFSHDVQDSRNYDRKSHDDMNMMTWHDRPPHASDLFESKKSWEGPTWCDVESKGFDENKKTTWDFHDDKKSTRDDDVSNPNLDGSHGAKLDTKSKGGEKSQQDNAVNDSHLNNANVPSENLTNAIDYLKSLPDTKGKIGNDENGKSVIKNEKPVVGSEKRQEEEKVDEGNIGNDEKSMRPFRTALVEFVKEVLKPKWKEGRMTREVYKTVVKKVVEKVTSTIHGTHVPTTETKIDQYLTRSKPKIMKLVEAYVEKLVKA</sequence>
<keyword evidence="2" id="KW-1185">Reference proteome</keyword>
<gene>
    <name evidence="1" type="ORF">L2E82_22923</name>
</gene>
<comment type="caution">
    <text evidence="1">The sequence shown here is derived from an EMBL/GenBank/DDBJ whole genome shotgun (WGS) entry which is preliminary data.</text>
</comment>
<protein>
    <submittedName>
        <fullName evidence="1">Uncharacterized protein</fullName>
    </submittedName>
</protein>
<proteinExistence type="predicted"/>
<accession>A0ACB9DZ45</accession>
<reference evidence="2" key="1">
    <citation type="journal article" date="2022" name="Mol. Ecol. Resour.">
        <title>The genomes of chicory, endive, great burdock and yacon provide insights into Asteraceae palaeo-polyploidization history and plant inulin production.</title>
        <authorList>
            <person name="Fan W."/>
            <person name="Wang S."/>
            <person name="Wang H."/>
            <person name="Wang A."/>
            <person name="Jiang F."/>
            <person name="Liu H."/>
            <person name="Zhao H."/>
            <person name="Xu D."/>
            <person name="Zhang Y."/>
        </authorList>
    </citation>
    <scope>NUCLEOTIDE SEQUENCE [LARGE SCALE GENOMIC DNA]</scope>
    <source>
        <strain evidence="2">cv. Punajuju</strain>
    </source>
</reference>
<evidence type="ECO:0000313" key="2">
    <source>
        <dbReference type="Proteomes" id="UP001055811"/>
    </source>
</evidence>
<evidence type="ECO:0000313" key="1">
    <source>
        <dbReference type="EMBL" id="KAI3751832.1"/>
    </source>
</evidence>
<name>A0ACB9DZ45_CICIN</name>